<proteinExistence type="predicted"/>
<sequence>MKLRVLLVAVVCLCAAVLPAQEKPWPIKVVIVTTFEPGEDTGDAPGEFQYWVEREHLDEKIEFPGGVRALRINKSHDVLGIVTGMTLSNAGPSMMALGLDPRLDLSHAYFLVAGIAGVDPKVGSISTAAWASYVVGDISRQIDSREAPASWPYGMFVIGAHEPNVLPATQMSNNLYELNGKLAHWAFLETKDVKIPDNAAMQQSRAGWTGYPKASELPVVLEGDSFASDTYWHGKVMTGYAEDWVKLWTGGRGTFAMTNMEDSAIAEAMQRLDRLHRVDYQRLMVLRVGSNYSMPRPGRTALESVSAPYIKSTAFESTWLVGSTVVHKLVTEWDIYREQIPGK</sequence>
<dbReference type="PIRSF" id="PIRSF013171">
    <property type="entry name" value="Pur_nuclsid_perm"/>
    <property type="match status" value="1"/>
</dbReference>
<evidence type="ECO:0000313" key="3">
    <source>
        <dbReference type="Proteomes" id="UP000540989"/>
    </source>
</evidence>
<protein>
    <submittedName>
        <fullName evidence="2">Purine nucleoside permease</fullName>
    </submittedName>
</protein>
<evidence type="ECO:0000256" key="1">
    <source>
        <dbReference type="SAM" id="SignalP"/>
    </source>
</evidence>
<dbReference type="RefSeq" id="WP_184213405.1">
    <property type="nucleotide sequence ID" value="NZ_JACHIP010000001.1"/>
</dbReference>
<reference evidence="2 3" key="1">
    <citation type="submission" date="2020-08" db="EMBL/GenBank/DDBJ databases">
        <title>Genomic Encyclopedia of Type Strains, Phase IV (KMG-V): Genome sequencing to study the core and pangenomes of soil and plant-associated prokaryotes.</title>
        <authorList>
            <person name="Whitman W."/>
        </authorList>
    </citation>
    <scope>NUCLEOTIDE SEQUENCE [LARGE SCALE GENOMIC DNA]</scope>
    <source>
        <strain evidence="2 3">M8UP14</strain>
    </source>
</reference>
<dbReference type="PANTHER" id="PTHR38643:SF1">
    <property type="entry name" value="PURINE NUCLEOSIDE PERMEASE C285.05-RELATED"/>
    <property type="match status" value="1"/>
</dbReference>
<dbReference type="PANTHER" id="PTHR38643">
    <property type="entry name" value="PURINE NUCLEOSIDE PERMEASE C285.05-RELATED"/>
    <property type="match status" value="1"/>
</dbReference>
<keyword evidence="3" id="KW-1185">Reference proteome</keyword>
<dbReference type="Proteomes" id="UP000540989">
    <property type="component" value="Unassembled WGS sequence"/>
</dbReference>
<dbReference type="InterPro" id="IPR009486">
    <property type="entry name" value="Pur_nuclsid_perm"/>
</dbReference>
<evidence type="ECO:0000313" key="2">
    <source>
        <dbReference type="EMBL" id="MBB5055634.1"/>
    </source>
</evidence>
<gene>
    <name evidence="2" type="ORF">HDF16_000303</name>
</gene>
<dbReference type="AlphaFoldDB" id="A0A7W7Z9P9"/>
<dbReference type="Pfam" id="PF06516">
    <property type="entry name" value="NUP"/>
    <property type="match status" value="1"/>
</dbReference>
<keyword evidence="1" id="KW-0732">Signal</keyword>
<dbReference type="EMBL" id="JACHIP010000001">
    <property type="protein sequence ID" value="MBB5055634.1"/>
    <property type="molecule type" value="Genomic_DNA"/>
</dbReference>
<name>A0A7W7Z9P9_9BACT</name>
<dbReference type="GO" id="GO:0055085">
    <property type="term" value="P:transmembrane transport"/>
    <property type="evidence" value="ECO:0007669"/>
    <property type="project" value="InterPro"/>
</dbReference>
<accession>A0A7W7Z9P9</accession>
<feature type="chain" id="PRO_5031077051" evidence="1">
    <location>
        <begin position="21"/>
        <end position="343"/>
    </location>
</feature>
<comment type="caution">
    <text evidence="2">The sequence shown here is derived from an EMBL/GenBank/DDBJ whole genome shotgun (WGS) entry which is preliminary data.</text>
</comment>
<organism evidence="2 3">
    <name type="scientific">Granulicella aggregans</name>
    <dbReference type="NCBI Taxonomy" id="474949"/>
    <lineage>
        <taxon>Bacteria</taxon>
        <taxon>Pseudomonadati</taxon>
        <taxon>Acidobacteriota</taxon>
        <taxon>Terriglobia</taxon>
        <taxon>Terriglobales</taxon>
        <taxon>Acidobacteriaceae</taxon>
        <taxon>Granulicella</taxon>
    </lineage>
</organism>
<feature type="signal peptide" evidence="1">
    <location>
        <begin position="1"/>
        <end position="20"/>
    </location>
</feature>